<dbReference type="STRING" id="856736.SAMN04488058_101508"/>
<dbReference type="EMBL" id="FNZA01000001">
    <property type="protein sequence ID" value="SEI74946.1"/>
    <property type="molecule type" value="Genomic_DNA"/>
</dbReference>
<dbReference type="RefSeq" id="WP_092263021.1">
    <property type="nucleotide sequence ID" value="NZ_FNZA01000001.1"/>
</dbReference>
<sequence>MPQPLTARTPAARLLTAALLGGLLTACVPAPMAFDPNRIPAPDDLGAKNAATEWWYLSGNLPDSGVAFHWAQFKVNYRGLPYHASHVAVTDLRTGQVNFVENSAQQARFGFPPLRVEQGDWKLTQEGGLYRLRAGPLNLTLTPVKPAVVHPPGYSGTPELGRLYYQSITRLDARGTVQIGAETREVRGQVWFDHQWGDQQPGAQAKWDWFGLHLSDGSDLMLYRVRDAGGRVAQLAASLVDPQGRARELRGVQMTPKRTWKSASGRDYVLDWEVQAEGLTLTLAAQSDNHELLSKTTSVAYWEGPVAGQGTLNGAPITARGMGEFVAGVLRPGEGGLIPIPGSR</sequence>
<dbReference type="PANTHER" id="PTHR38591">
    <property type="entry name" value="HYDROLASE"/>
    <property type="match status" value="1"/>
</dbReference>
<keyword evidence="3" id="KW-0378">Hydrolase</keyword>
<dbReference type="AlphaFoldDB" id="A0A1H6T6Q7"/>
<keyword evidence="4" id="KW-1185">Reference proteome</keyword>
<evidence type="ECO:0000259" key="2">
    <source>
        <dbReference type="Pfam" id="PF07143"/>
    </source>
</evidence>
<feature type="chain" id="PRO_5011604958" evidence="1">
    <location>
        <begin position="34"/>
        <end position="344"/>
    </location>
</feature>
<dbReference type="OrthoDB" id="9770826at2"/>
<keyword evidence="1" id="KW-0732">Signal</keyword>
<dbReference type="Pfam" id="PF17186">
    <property type="entry name" value="Lipocalin_9"/>
    <property type="match status" value="1"/>
</dbReference>
<evidence type="ECO:0000313" key="3">
    <source>
        <dbReference type="EMBL" id="SEI74946.1"/>
    </source>
</evidence>
<name>A0A1H6T6Q7_9DEIO</name>
<protein>
    <submittedName>
        <fullName evidence="3">Predicted secreted hydrolase</fullName>
    </submittedName>
</protein>
<evidence type="ECO:0000313" key="4">
    <source>
        <dbReference type="Proteomes" id="UP000199223"/>
    </source>
</evidence>
<dbReference type="Proteomes" id="UP000199223">
    <property type="component" value="Unassembled WGS sequence"/>
</dbReference>
<feature type="domain" description="AttH" evidence="2">
    <location>
        <begin position="52"/>
        <end position="198"/>
    </location>
</feature>
<organism evidence="3 4">
    <name type="scientific">Deinococcus reticulitermitis</name>
    <dbReference type="NCBI Taxonomy" id="856736"/>
    <lineage>
        <taxon>Bacteria</taxon>
        <taxon>Thermotogati</taxon>
        <taxon>Deinococcota</taxon>
        <taxon>Deinococci</taxon>
        <taxon>Deinococcales</taxon>
        <taxon>Deinococcaceae</taxon>
        <taxon>Deinococcus</taxon>
    </lineage>
</organism>
<dbReference type="Gene3D" id="2.40.370.10">
    <property type="entry name" value="AttH-like domain"/>
    <property type="match status" value="2"/>
</dbReference>
<feature type="signal peptide" evidence="1">
    <location>
        <begin position="1"/>
        <end position="33"/>
    </location>
</feature>
<gene>
    <name evidence="3" type="ORF">SAMN04488058_101508</name>
</gene>
<reference evidence="4" key="1">
    <citation type="submission" date="2016-10" db="EMBL/GenBank/DDBJ databases">
        <authorList>
            <person name="Varghese N."/>
            <person name="Submissions S."/>
        </authorList>
    </citation>
    <scope>NUCLEOTIDE SEQUENCE [LARGE SCALE GENOMIC DNA]</scope>
    <source>
        <strain evidence="4">CGMCC 1.10218</strain>
    </source>
</reference>
<dbReference type="PANTHER" id="PTHR38591:SF1">
    <property type="entry name" value="BLL1000 PROTEIN"/>
    <property type="match status" value="1"/>
</dbReference>
<dbReference type="SUPFAM" id="SSF159245">
    <property type="entry name" value="AttH-like"/>
    <property type="match status" value="1"/>
</dbReference>
<dbReference type="InterPro" id="IPR023374">
    <property type="entry name" value="AttH-like_dom_sf"/>
</dbReference>
<dbReference type="Pfam" id="PF07143">
    <property type="entry name" value="CrtC"/>
    <property type="match status" value="1"/>
</dbReference>
<accession>A0A1H6T6Q7</accession>
<dbReference type="GO" id="GO:0016787">
    <property type="term" value="F:hydrolase activity"/>
    <property type="evidence" value="ECO:0007669"/>
    <property type="project" value="UniProtKB-KW"/>
</dbReference>
<proteinExistence type="predicted"/>
<dbReference type="InterPro" id="IPR010791">
    <property type="entry name" value="AttH_dom"/>
</dbReference>
<evidence type="ECO:0000256" key="1">
    <source>
        <dbReference type="SAM" id="SignalP"/>
    </source>
</evidence>